<dbReference type="Proteomes" id="UP000434580">
    <property type="component" value="Unassembled WGS sequence"/>
</dbReference>
<reference evidence="1 2" key="1">
    <citation type="submission" date="2019-11" db="EMBL/GenBank/DDBJ databases">
        <authorList>
            <person name="Holert J."/>
        </authorList>
    </citation>
    <scope>NUCLEOTIDE SEQUENCE [LARGE SCALE GENOMIC DNA]</scope>
    <source>
        <strain evidence="1">BC5_2</strain>
    </source>
</reference>
<dbReference type="OrthoDB" id="571431at2"/>
<protein>
    <submittedName>
        <fullName evidence="1">Uncharacterized protein</fullName>
    </submittedName>
</protein>
<name>A0A5S9N6W3_9GAMM</name>
<sequence>MDQITLEATVKKLASRSEGSEGVVRFLYDDITMYLISDDHHNRMRLVAPIAEYDKLERHEIDAMMESNFQSALDARYATSDGILYAAYIHPLNELTQLQIREGLSQVASLTSTFGSDYSSSAISFGSLKSFHQPSHDSRKKMH</sequence>
<dbReference type="SUPFAM" id="SSF69635">
    <property type="entry name" value="Type III secretory system chaperone-like"/>
    <property type="match status" value="1"/>
</dbReference>
<proteinExistence type="predicted"/>
<evidence type="ECO:0000313" key="2">
    <source>
        <dbReference type="Proteomes" id="UP000434580"/>
    </source>
</evidence>
<organism evidence="1 2">
    <name type="scientific">BD1-7 clade bacterium</name>
    <dbReference type="NCBI Taxonomy" id="2029982"/>
    <lineage>
        <taxon>Bacteria</taxon>
        <taxon>Pseudomonadati</taxon>
        <taxon>Pseudomonadota</taxon>
        <taxon>Gammaproteobacteria</taxon>
        <taxon>Cellvibrionales</taxon>
        <taxon>Spongiibacteraceae</taxon>
        <taxon>BD1-7 clade</taxon>
    </lineage>
</organism>
<dbReference type="EMBL" id="CACSII010000001">
    <property type="protein sequence ID" value="CAA0078810.1"/>
    <property type="molecule type" value="Genomic_DNA"/>
</dbReference>
<evidence type="ECO:0000313" key="1">
    <source>
        <dbReference type="EMBL" id="CAA0078810.1"/>
    </source>
</evidence>
<dbReference type="AlphaFoldDB" id="A0A5S9N6W3"/>
<accession>A0A5S9N6W3</accession>
<gene>
    <name evidence="1" type="ORF">DPBNPPHM_00076</name>
</gene>